<keyword evidence="2" id="KW-1185">Reference proteome</keyword>
<evidence type="ECO:0000313" key="2">
    <source>
        <dbReference type="Proteomes" id="UP001314169"/>
    </source>
</evidence>
<name>A0ABP0ALJ7_PIPNA</name>
<organism evidence="1 2">
    <name type="scientific">Pipistrellus nathusii</name>
    <name type="common">Nathusius' pipistrelle</name>
    <dbReference type="NCBI Taxonomy" id="59473"/>
    <lineage>
        <taxon>Eukaryota</taxon>
        <taxon>Metazoa</taxon>
        <taxon>Chordata</taxon>
        <taxon>Craniata</taxon>
        <taxon>Vertebrata</taxon>
        <taxon>Euteleostomi</taxon>
        <taxon>Mammalia</taxon>
        <taxon>Eutheria</taxon>
        <taxon>Laurasiatheria</taxon>
        <taxon>Chiroptera</taxon>
        <taxon>Yangochiroptera</taxon>
        <taxon>Vespertilionidae</taxon>
        <taxon>Pipistrellus</taxon>
    </lineage>
</organism>
<reference evidence="1" key="1">
    <citation type="submission" date="2023-12" db="EMBL/GenBank/DDBJ databases">
        <authorList>
            <person name="Brown T."/>
        </authorList>
    </citation>
    <scope>NUCLEOTIDE SEQUENCE</scope>
</reference>
<dbReference type="EMBL" id="OY882879">
    <property type="protein sequence ID" value="CAK6450623.1"/>
    <property type="molecule type" value="Genomic_DNA"/>
</dbReference>
<accession>A0ABP0ALJ7</accession>
<dbReference type="Proteomes" id="UP001314169">
    <property type="component" value="Chromosome X"/>
</dbReference>
<evidence type="ECO:0000313" key="1">
    <source>
        <dbReference type="EMBL" id="CAK6450623.1"/>
    </source>
</evidence>
<protein>
    <submittedName>
        <fullName evidence="1">Uncharacterized protein</fullName>
    </submittedName>
</protein>
<gene>
    <name evidence="1" type="ORF">MPIPNATIZW_LOCUS18929</name>
</gene>
<sequence>MCPLRKAVQECAKGVQVIAVPTLGSTRTIESALLGRDVTKSSWLSRCYCCPDHQAVSPFGTSAQLLRRNDLASQCFVTTRPAPSAFFWTLSDSSSGTRHK</sequence>
<proteinExistence type="predicted"/>